<organism evidence="2 3">
    <name type="scientific">Ajellomyces capsulatus</name>
    <name type="common">Darling's disease fungus</name>
    <name type="synonym">Histoplasma capsulatum</name>
    <dbReference type="NCBI Taxonomy" id="5037"/>
    <lineage>
        <taxon>Eukaryota</taxon>
        <taxon>Fungi</taxon>
        <taxon>Dikarya</taxon>
        <taxon>Ascomycota</taxon>
        <taxon>Pezizomycotina</taxon>
        <taxon>Eurotiomycetes</taxon>
        <taxon>Eurotiomycetidae</taxon>
        <taxon>Onygenales</taxon>
        <taxon>Ajellomycetaceae</taxon>
        <taxon>Histoplasma</taxon>
    </lineage>
</organism>
<keyword evidence="1" id="KW-1133">Transmembrane helix</keyword>
<reference evidence="2 3" key="1">
    <citation type="submission" date="2021-01" db="EMBL/GenBank/DDBJ databases">
        <title>Chromosome-level genome assembly of a human fungal pathogen reveals clustering of transcriptionally co-regulated genes.</title>
        <authorList>
            <person name="Voorhies M."/>
            <person name="Cohen S."/>
            <person name="Shea T.P."/>
            <person name="Petrus S."/>
            <person name="Munoz J.F."/>
            <person name="Poplawski S."/>
            <person name="Goldman W.E."/>
            <person name="Michael T."/>
            <person name="Cuomo C.A."/>
            <person name="Sil A."/>
            <person name="Beyhan S."/>
        </authorList>
    </citation>
    <scope>NUCLEOTIDE SEQUENCE [LARGE SCALE GENOMIC DNA]</scope>
    <source>
        <strain evidence="2 3">G184AR</strain>
    </source>
</reference>
<dbReference type="EMBL" id="JAEVHI010000003">
    <property type="protein sequence ID" value="KAG5296259.1"/>
    <property type="molecule type" value="Genomic_DNA"/>
</dbReference>
<feature type="transmembrane region" description="Helical" evidence="1">
    <location>
        <begin position="29"/>
        <end position="57"/>
    </location>
</feature>
<keyword evidence="1" id="KW-0472">Membrane</keyword>
<proteinExistence type="predicted"/>
<evidence type="ECO:0000256" key="1">
    <source>
        <dbReference type="SAM" id="Phobius"/>
    </source>
</evidence>
<name>A0A8H7YPT0_AJECA</name>
<evidence type="ECO:0000313" key="3">
    <source>
        <dbReference type="Proteomes" id="UP000670092"/>
    </source>
</evidence>
<comment type="caution">
    <text evidence="2">The sequence shown here is derived from an EMBL/GenBank/DDBJ whole genome shotgun (WGS) entry which is preliminary data.</text>
</comment>
<dbReference type="Proteomes" id="UP000670092">
    <property type="component" value="Unassembled WGS sequence"/>
</dbReference>
<protein>
    <recommendedName>
        <fullName evidence="4">Transmembrane protein</fullName>
    </recommendedName>
</protein>
<evidence type="ECO:0008006" key="4">
    <source>
        <dbReference type="Google" id="ProtNLM"/>
    </source>
</evidence>
<dbReference type="AlphaFoldDB" id="A0A8H7YPT0"/>
<gene>
    <name evidence="2" type="ORF">I7I52_06857</name>
</gene>
<keyword evidence="1" id="KW-0812">Transmembrane</keyword>
<dbReference type="VEuPathDB" id="FungiDB:I7I52_06857"/>
<accession>A0A8H7YPT0</accession>
<sequence length="68" mass="8059">MDDVRAWRGVVVVGGSMGKLTGVRRSNIIFVWFLAMDFLFFLFSFSFRLLFIFIGAIETEKKRYYHRV</sequence>
<evidence type="ECO:0000313" key="2">
    <source>
        <dbReference type="EMBL" id="KAG5296259.1"/>
    </source>
</evidence>